<reference evidence="1 2" key="1">
    <citation type="submission" date="2020-08" db="EMBL/GenBank/DDBJ databases">
        <title>Genome sequence of Acidovorax monticola KACC 19171T.</title>
        <authorList>
            <person name="Hyun D.-W."/>
            <person name="Bae J.-W."/>
        </authorList>
    </citation>
    <scope>NUCLEOTIDE SEQUENCE [LARGE SCALE GENOMIC DNA]</scope>
    <source>
        <strain evidence="1 2">KACC 19171</strain>
    </source>
</reference>
<name>A0A7H0HKY5_9BURK</name>
<sequence>MQTLRLAEAQLETAHTQATLQTERATAARMALKTSERYRTLEGKHRDEIAQTDTAAQTALAAADAGRARAVDARNRLQRDLAGYLTQHRAAAQARAAAGQCAPDTAPADLLADMLRRADDRAGELAHVADTARARGLACERAYDSARNMIEAAQNGKAE</sequence>
<organism evidence="1 2">
    <name type="scientific">Paenacidovorax monticola</name>
    <dbReference type="NCBI Taxonomy" id="1926868"/>
    <lineage>
        <taxon>Bacteria</taxon>
        <taxon>Pseudomonadati</taxon>
        <taxon>Pseudomonadota</taxon>
        <taxon>Betaproteobacteria</taxon>
        <taxon>Burkholderiales</taxon>
        <taxon>Comamonadaceae</taxon>
        <taxon>Paenacidovorax</taxon>
    </lineage>
</organism>
<dbReference type="Pfam" id="PF10721">
    <property type="entry name" value="DUF2514"/>
    <property type="match status" value="1"/>
</dbReference>
<evidence type="ECO:0000313" key="1">
    <source>
        <dbReference type="EMBL" id="QNP61201.1"/>
    </source>
</evidence>
<dbReference type="EMBL" id="CP060790">
    <property type="protein sequence ID" value="QNP61201.1"/>
    <property type="molecule type" value="Genomic_DNA"/>
</dbReference>
<accession>A0A7H0HKY5</accession>
<protein>
    <submittedName>
        <fullName evidence="1">DUF2514 family protein</fullName>
    </submittedName>
</protein>
<dbReference type="InterPro" id="IPR019659">
    <property type="entry name" value="DUF2514"/>
</dbReference>
<keyword evidence="2" id="KW-1185">Reference proteome</keyword>
<gene>
    <name evidence="1" type="ORF">H9L24_00135</name>
</gene>
<dbReference type="AlphaFoldDB" id="A0A7H0HKY5"/>
<dbReference type="KEGG" id="amon:H9L24_00135"/>
<evidence type="ECO:0000313" key="2">
    <source>
        <dbReference type="Proteomes" id="UP000516057"/>
    </source>
</evidence>
<proteinExistence type="predicted"/>
<dbReference type="Proteomes" id="UP000516057">
    <property type="component" value="Chromosome"/>
</dbReference>